<comment type="caution">
    <text evidence="3">The sequence shown here is derived from an EMBL/GenBank/DDBJ whole genome shotgun (WGS) entry which is preliminary data.</text>
</comment>
<feature type="compositionally biased region" description="Low complexity" evidence="1">
    <location>
        <begin position="290"/>
        <end position="302"/>
    </location>
</feature>
<name>A0A542XEP4_9MICO</name>
<evidence type="ECO:0000313" key="4">
    <source>
        <dbReference type="Proteomes" id="UP000318336"/>
    </source>
</evidence>
<feature type="region of interest" description="Disordered" evidence="1">
    <location>
        <begin position="1"/>
        <end position="30"/>
    </location>
</feature>
<dbReference type="RefSeq" id="WP_142006471.1">
    <property type="nucleotide sequence ID" value="NZ_CAJTBP010000001.1"/>
</dbReference>
<dbReference type="OrthoDB" id="3261064at2"/>
<keyword evidence="4" id="KW-1185">Reference proteome</keyword>
<dbReference type="Proteomes" id="UP000318336">
    <property type="component" value="Unassembled WGS sequence"/>
</dbReference>
<dbReference type="EMBL" id="VFOK01000001">
    <property type="protein sequence ID" value="TQL34299.1"/>
    <property type="molecule type" value="Genomic_DNA"/>
</dbReference>
<feature type="compositionally biased region" description="Basic and acidic residues" evidence="1">
    <location>
        <begin position="9"/>
        <end position="24"/>
    </location>
</feature>
<evidence type="ECO:0000313" key="3">
    <source>
        <dbReference type="EMBL" id="TQL34299.1"/>
    </source>
</evidence>
<feature type="compositionally biased region" description="Basic and acidic residues" evidence="1">
    <location>
        <begin position="219"/>
        <end position="229"/>
    </location>
</feature>
<feature type="region of interest" description="Disordered" evidence="1">
    <location>
        <begin position="219"/>
        <end position="302"/>
    </location>
</feature>
<reference evidence="3 4" key="1">
    <citation type="submission" date="2019-06" db="EMBL/GenBank/DDBJ databases">
        <title>Sequencing the genomes of 1000 actinobacteria strains.</title>
        <authorList>
            <person name="Klenk H.-P."/>
        </authorList>
    </citation>
    <scope>NUCLEOTIDE SEQUENCE [LARGE SCALE GENOMIC DNA]</scope>
    <source>
        <strain evidence="3 4">DSM 24617</strain>
    </source>
</reference>
<evidence type="ECO:0000256" key="1">
    <source>
        <dbReference type="SAM" id="MobiDB-lite"/>
    </source>
</evidence>
<sequence length="743" mass="77971">MTARTSARHGPDEDGRSDEERHDTPASGEGCDLVSLLATLPEHVADWLIETIEAVAVDPAGPASVGTSRLTGPTTVVAGGPDPVDDPALARAVAGDLIRAARGIQAWAESAEIEGVRRLLAAVEADHNLDLGQHDPPSRRTTRCGLARTAVATELQVLTGLPLTQCRDRVALASAPESRAGYLRARIASGTTSIYRATTVLKETEHLDPFTADEIARRALRPIDGKATKSSDPQAGGHRSFPRYAPAPAADQSPPGGVGSDGAQPVPRSPGAGPPAEVPADGATRSRSSGAAPEAGAAGTATDADVAGQCLAGDGRAGDVAPPAIDEPGLAATSGLGSGTGPLGQFPGAEPDGQPVATEPVATEPDGQHPATEPSGQLPGMASDSLLAGTGPLLHCGPQPDSHEIARVPDGFASETAALIELGNVSQQTFRRRLARDIGSAASPEVDAERVRARARAGRELHAEPADHGMARLDLSAEADRVFAAHERIDRLARKARAEGDPRNLAQLRSDVATDLLVHGTVPDDQLLGDAPPGRVHVVVCLSTLLGLDQLPAEIPGSGLLTAAQARRVALRAGSTWRRIVTDSTTGAAIDSSRTYRPTQAMREHVLARDRTCRAPGCEIVGTGVDLDHVREWCRDARRPADGATHPDNLVLLHRGHHNPKTRRWWKVQPGASGTLRWKTLTGREITTRPGSYRDLTERAAGEDVSFLEARGARRLEELGNPRPLTPEEAALHDHLAEGRRPR</sequence>
<dbReference type="SMART" id="SM00507">
    <property type="entry name" value="HNHc"/>
    <property type="match status" value="1"/>
</dbReference>
<feature type="region of interest" description="Disordered" evidence="1">
    <location>
        <begin position="318"/>
        <end position="399"/>
    </location>
</feature>
<dbReference type="AlphaFoldDB" id="A0A542XEP4"/>
<evidence type="ECO:0000259" key="2">
    <source>
        <dbReference type="SMART" id="SM00507"/>
    </source>
</evidence>
<organism evidence="3 4">
    <name type="scientific">Barrientosiimonas humi</name>
    <dbReference type="NCBI Taxonomy" id="999931"/>
    <lineage>
        <taxon>Bacteria</taxon>
        <taxon>Bacillati</taxon>
        <taxon>Actinomycetota</taxon>
        <taxon>Actinomycetes</taxon>
        <taxon>Micrococcales</taxon>
        <taxon>Dermacoccaceae</taxon>
        <taxon>Barrientosiimonas</taxon>
    </lineage>
</organism>
<gene>
    <name evidence="3" type="ORF">FB554_2464</name>
</gene>
<protein>
    <recommendedName>
        <fullName evidence="2">HNH nuclease domain-containing protein</fullName>
    </recommendedName>
</protein>
<feature type="compositionally biased region" description="Basic and acidic residues" evidence="1">
    <location>
        <begin position="730"/>
        <end position="743"/>
    </location>
</feature>
<dbReference type="InterPro" id="IPR003615">
    <property type="entry name" value="HNH_nuc"/>
</dbReference>
<feature type="domain" description="HNH nuclease" evidence="2">
    <location>
        <begin position="601"/>
        <end position="659"/>
    </location>
</feature>
<proteinExistence type="predicted"/>
<accession>A0A542XEP4</accession>
<feature type="region of interest" description="Disordered" evidence="1">
    <location>
        <begin position="717"/>
        <end position="743"/>
    </location>
</feature>
<dbReference type="CDD" id="cd00085">
    <property type="entry name" value="HNHc"/>
    <property type="match status" value="1"/>
</dbReference>